<dbReference type="AlphaFoldDB" id="F9UIG1"/>
<gene>
    <name evidence="1" type="ORF">ThimaDRAFT_4714</name>
</gene>
<dbReference type="InterPro" id="IPR036388">
    <property type="entry name" value="WH-like_DNA-bd_sf"/>
</dbReference>
<accession>F9UIG1</accession>
<sequence>MGGKPCIRGMRVTVGPVLGLMAEGVSRERILSAYPYLEPEDLDTALDYAAWRLEEREEDLTAA</sequence>
<evidence type="ECO:0000313" key="2">
    <source>
        <dbReference type="Proteomes" id="UP000005459"/>
    </source>
</evidence>
<dbReference type="PANTHER" id="PTHR34849:SF3">
    <property type="entry name" value="SSR2962 PROTEIN"/>
    <property type="match status" value="1"/>
</dbReference>
<evidence type="ECO:0000313" key="1">
    <source>
        <dbReference type="EMBL" id="EGV15987.1"/>
    </source>
</evidence>
<dbReference type="InterPro" id="IPR009057">
    <property type="entry name" value="Homeodomain-like_sf"/>
</dbReference>
<evidence type="ECO:0008006" key="3">
    <source>
        <dbReference type="Google" id="ProtNLM"/>
    </source>
</evidence>
<dbReference type="Gene3D" id="1.10.10.10">
    <property type="entry name" value="Winged helix-like DNA-binding domain superfamily/Winged helix DNA-binding domain"/>
    <property type="match status" value="1"/>
</dbReference>
<dbReference type="PANTHER" id="PTHR34849">
    <property type="entry name" value="SSL5025 PROTEIN"/>
    <property type="match status" value="1"/>
</dbReference>
<dbReference type="eggNOG" id="COG2442">
    <property type="taxonomic scope" value="Bacteria"/>
</dbReference>
<dbReference type="Pfam" id="PF04255">
    <property type="entry name" value="DUF433"/>
    <property type="match status" value="1"/>
</dbReference>
<proteinExistence type="predicted"/>
<dbReference type="Proteomes" id="UP000005459">
    <property type="component" value="Unassembled WGS sequence"/>
</dbReference>
<dbReference type="SUPFAM" id="SSF46689">
    <property type="entry name" value="Homeodomain-like"/>
    <property type="match status" value="1"/>
</dbReference>
<name>F9UIG1_9GAMM</name>
<dbReference type="EMBL" id="AFWV01000026">
    <property type="protein sequence ID" value="EGV15987.1"/>
    <property type="molecule type" value="Genomic_DNA"/>
</dbReference>
<dbReference type="InterPro" id="IPR007367">
    <property type="entry name" value="DUF433"/>
</dbReference>
<dbReference type="STRING" id="768671.ThimaDRAFT_4714"/>
<protein>
    <recommendedName>
        <fullName evidence="3">DUF433 domain-containing protein</fullName>
    </recommendedName>
</protein>
<organism evidence="1 2">
    <name type="scientific">Thiocapsa marina 5811</name>
    <dbReference type="NCBI Taxonomy" id="768671"/>
    <lineage>
        <taxon>Bacteria</taxon>
        <taxon>Pseudomonadati</taxon>
        <taxon>Pseudomonadota</taxon>
        <taxon>Gammaproteobacteria</taxon>
        <taxon>Chromatiales</taxon>
        <taxon>Chromatiaceae</taxon>
        <taxon>Thiocapsa</taxon>
    </lineage>
</organism>
<reference evidence="1 2" key="1">
    <citation type="submission" date="2011-06" db="EMBL/GenBank/DDBJ databases">
        <title>The draft genome of Thiocapsa marina 5811.</title>
        <authorList>
            <consortium name="US DOE Joint Genome Institute (JGI-PGF)"/>
            <person name="Lucas S."/>
            <person name="Han J."/>
            <person name="Cheng J.-F."/>
            <person name="Goodwin L."/>
            <person name="Pitluck S."/>
            <person name="Peters L."/>
            <person name="Land M.L."/>
            <person name="Hauser L."/>
            <person name="Vogl K."/>
            <person name="Liu Z."/>
            <person name="Imhoff J."/>
            <person name="Thiel V."/>
            <person name="Frigaard N.-U."/>
            <person name="Bryant D."/>
            <person name="Woyke T.J."/>
        </authorList>
    </citation>
    <scope>NUCLEOTIDE SEQUENCE [LARGE SCALE GENOMIC DNA]</scope>
    <source>
        <strain evidence="1 2">5811</strain>
    </source>
</reference>
<keyword evidence="2" id="KW-1185">Reference proteome</keyword>